<name>A0A9P8W7B8_9HYPO</name>
<feature type="compositionally biased region" description="Basic residues" evidence="1">
    <location>
        <begin position="143"/>
        <end position="155"/>
    </location>
</feature>
<gene>
    <name evidence="3" type="ORF">B0T10DRAFT_558970</name>
</gene>
<feature type="compositionally biased region" description="Low complexity" evidence="1">
    <location>
        <begin position="130"/>
        <end position="142"/>
    </location>
</feature>
<feature type="region of interest" description="Disordered" evidence="1">
    <location>
        <begin position="124"/>
        <end position="172"/>
    </location>
</feature>
<feature type="transmembrane region" description="Helical" evidence="2">
    <location>
        <begin position="93"/>
        <end position="115"/>
    </location>
</feature>
<evidence type="ECO:0000313" key="3">
    <source>
        <dbReference type="EMBL" id="KAH6892969.1"/>
    </source>
</evidence>
<evidence type="ECO:0000256" key="1">
    <source>
        <dbReference type="SAM" id="MobiDB-lite"/>
    </source>
</evidence>
<keyword evidence="2" id="KW-1133">Transmembrane helix</keyword>
<keyword evidence="2" id="KW-0472">Membrane</keyword>
<dbReference type="AlphaFoldDB" id="A0A9P8W7B8"/>
<sequence>MDFHNPHLLAGKHQRAIPHRAKTPPPLKEATLCYQALIFSPCLVLNPLSEFTMAPFRFPDSMLPEAMKLLQLRDEADGDAPAADPDGGKKTPVAVIVILTIAGVAFVGGTAFMALQRNGYCLSRNRSSSKHNNTGSSSSSHRSTSRRNDHHRSSRGGRGGASDGIELQETPFQRNMRLAVERQLRENPASASYVAEDPRPDHSRNARQARQERIVHSSSRPVNALGISTENRSSGKHPQRSLSCQPSQSSQLTMPSLPRPTKAHDPKSYLHRVQAAQPSSSQDQLVEHHPEPESPVRRVRSARDRLREQYCGKKVRRFSLD</sequence>
<reference evidence="3 4" key="1">
    <citation type="journal article" date="2021" name="Nat. Commun.">
        <title>Genetic determinants of endophytism in the Arabidopsis root mycobiome.</title>
        <authorList>
            <person name="Mesny F."/>
            <person name="Miyauchi S."/>
            <person name="Thiergart T."/>
            <person name="Pickel B."/>
            <person name="Atanasova L."/>
            <person name="Karlsson M."/>
            <person name="Huettel B."/>
            <person name="Barry K.W."/>
            <person name="Haridas S."/>
            <person name="Chen C."/>
            <person name="Bauer D."/>
            <person name="Andreopoulos W."/>
            <person name="Pangilinan J."/>
            <person name="LaButti K."/>
            <person name="Riley R."/>
            <person name="Lipzen A."/>
            <person name="Clum A."/>
            <person name="Drula E."/>
            <person name="Henrissat B."/>
            <person name="Kohler A."/>
            <person name="Grigoriev I.V."/>
            <person name="Martin F.M."/>
            <person name="Hacquard S."/>
        </authorList>
    </citation>
    <scope>NUCLEOTIDE SEQUENCE [LARGE SCALE GENOMIC DNA]</scope>
    <source>
        <strain evidence="3 4">MPI-CAGE-CH-0241</strain>
    </source>
</reference>
<evidence type="ECO:0000256" key="2">
    <source>
        <dbReference type="SAM" id="Phobius"/>
    </source>
</evidence>
<feature type="compositionally biased region" description="Polar residues" evidence="1">
    <location>
        <begin position="216"/>
        <end position="232"/>
    </location>
</feature>
<dbReference type="Proteomes" id="UP000777438">
    <property type="component" value="Unassembled WGS sequence"/>
</dbReference>
<feature type="compositionally biased region" description="Basic and acidic residues" evidence="1">
    <location>
        <begin position="285"/>
        <end position="305"/>
    </location>
</feature>
<dbReference type="EMBL" id="JAGPYM010000006">
    <property type="protein sequence ID" value="KAH6892969.1"/>
    <property type="molecule type" value="Genomic_DNA"/>
</dbReference>
<feature type="compositionally biased region" description="Basic and acidic residues" evidence="1">
    <location>
        <begin position="196"/>
        <end position="215"/>
    </location>
</feature>
<keyword evidence="2" id="KW-0812">Transmembrane</keyword>
<protein>
    <recommendedName>
        <fullName evidence="5">Transmembrane protein</fullName>
    </recommendedName>
</protein>
<feature type="compositionally biased region" description="Low complexity" evidence="1">
    <location>
        <begin position="240"/>
        <end position="252"/>
    </location>
</feature>
<comment type="caution">
    <text evidence="3">The sequence shown here is derived from an EMBL/GenBank/DDBJ whole genome shotgun (WGS) entry which is preliminary data.</text>
</comment>
<organism evidence="3 4">
    <name type="scientific">Thelonectria olida</name>
    <dbReference type="NCBI Taxonomy" id="1576542"/>
    <lineage>
        <taxon>Eukaryota</taxon>
        <taxon>Fungi</taxon>
        <taxon>Dikarya</taxon>
        <taxon>Ascomycota</taxon>
        <taxon>Pezizomycotina</taxon>
        <taxon>Sordariomycetes</taxon>
        <taxon>Hypocreomycetidae</taxon>
        <taxon>Hypocreales</taxon>
        <taxon>Nectriaceae</taxon>
        <taxon>Thelonectria</taxon>
    </lineage>
</organism>
<proteinExistence type="predicted"/>
<keyword evidence="4" id="KW-1185">Reference proteome</keyword>
<accession>A0A9P8W7B8</accession>
<feature type="region of interest" description="Disordered" evidence="1">
    <location>
        <begin position="185"/>
        <end position="305"/>
    </location>
</feature>
<evidence type="ECO:0000313" key="4">
    <source>
        <dbReference type="Proteomes" id="UP000777438"/>
    </source>
</evidence>
<evidence type="ECO:0008006" key="5">
    <source>
        <dbReference type="Google" id="ProtNLM"/>
    </source>
</evidence>